<dbReference type="Proteomes" id="UP000790709">
    <property type="component" value="Unassembled WGS sequence"/>
</dbReference>
<gene>
    <name evidence="1" type="ORF">BV22DRAFT_54456</name>
</gene>
<evidence type="ECO:0000313" key="1">
    <source>
        <dbReference type="EMBL" id="KAH7930521.1"/>
    </source>
</evidence>
<dbReference type="EMBL" id="MU266331">
    <property type="protein sequence ID" value="KAH7930521.1"/>
    <property type="molecule type" value="Genomic_DNA"/>
</dbReference>
<name>A0ACB8BY48_9AGAM</name>
<protein>
    <submittedName>
        <fullName evidence="1">Uncharacterized protein</fullName>
    </submittedName>
</protein>
<organism evidence="1 2">
    <name type="scientific">Leucogyrophana mollusca</name>
    <dbReference type="NCBI Taxonomy" id="85980"/>
    <lineage>
        <taxon>Eukaryota</taxon>
        <taxon>Fungi</taxon>
        <taxon>Dikarya</taxon>
        <taxon>Basidiomycota</taxon>
        <taxon>Agaricomycotina</taxon>
        <taxon>Agaricomycetes</taxon>
        <taxon>Agaricomycetidae</taxon>
        <taxon>Boletales</taxon>
        <taxon>Boletales incertae sedis</taxon>
        <taxon>Leucogyrophana</taxon>
    </lineage>
</organism>
<sequence length="239" mass="25707">MATRRRIGVSTATTEAARRQLMMPVSCWEKIWVSPENAPPNSSMKIYKWVQTEKKQQFSDDEGEVDEPLAPLPDEPEVVDGDEEMDQDEPAQSVAPEADTATQDVNSATQELPSEPQTKPPSPAPPALSLQPAEPALSTDETADILDASLKALDDDMTVGVGVDVDVDVNAMPEDVEDLDMAVLGPDGTPFESVSDLNQIEDGDALLGGPLMDNTVDPFAEPLDAEDTGDQETRQDNSS</sequence>
<accession>A0ACB8BY48</accession>
<comment type="caution">
    <text evidence="1">The sequence shown here is derived from an EMBL/GenBank/DDBJ whole genome shotgun (WGS) entry which is preliminary data.</text>
</comment>
<keyword evidence="2" id="KW-1185">Reference proteome</keyword>
<reference evidence="1" key="1">
    <citation type="journal article" date="2021" name="New Phytol.">
        <title>Evolutionary innovations through gain and loss of genes in the ectomycorrhizal Boletales.</title>
        <authorList>
            <person name="Wu G."/>
            <person name="Miyauchi S."/>
            <person name="Morin E."/>
            <person name="Kuo A."/>
            <person name="Drula E."/>
            <person name="Varga T."/>
            <person name="Kohler A."/>
            <person name="Feng B."/>
            <person name="Cao Y."/>
            <person name="Lipzen A."/>
            <person name="Daum C."/>
            <person name="Hundley H."/>
            <person name="Pangilinan J."/>
            <person name="Johnson J."/>
            <person name="Barry K."/>
            <person name="LaButti K."/>
            <person name="Ng V."/>
            <person name="Ahrendt S."/>
            <person name="Min B."/>
            <person name="Choi I.G."/>
            <person name="Park H."/>
            <person name="Plett J.M."/>
            <person name="Magnuson J."/>
            <person name="Spatafora J.W."/>
            <person name="Nagy L.G."/>
            <person name="Henrissat B."/>
            <person name="Grigoriev I.V."/>
            <person name="Yang Z.L."/>
            <person name="Xu J."/>
            <person name="Martin F.M."/>
        </authorList>
    </citation>
    <scope>NUCLEOTIDE SEQUENCE</scope>
    <source>
        <strain evidence="1">KUC20120723A-06</strain>
    </source>
</reference>
<evidence type="ECO:0000313" key="2">
    <source>
        <dbReference type="Proteomes" id="UP000790709"/>
    </source>
</evidence>
<proteinExistence type="predicted"/>